<evidence type="ECO:0000256" key="1">
    <source>
        <dbReference type="ARBA" id="ARBA00004141"/>
    </source>
</evidence>
<dbReference type="GeneID" id="17292115"/>
<feature type="transmembrane region" description="Helical" evidence="9">
    <location>
        <begin position="227"/>
        <end position="247"/>
    </location>
</feature>
<dbReference type="OMA" id="HACCAGS"/>
<accession>L1IH62</accession>
<dbReference type="OrthoDB" id="431497at2759"/>
<keyword evidence="7" id="KW-0868">Chloride</keyword>
<reference evidence="11" key="3">
    <citation type="submission" date="2016-03" db="UniProtKB">
        <authorList>
            <consortium name="EnsemblProtists"/>
        </authorList>
    </citation>
    <scope>IDENTIFICATION</scope>
</reference>
<dbReference type="GO" id="GO:0005247">
    <property type="term" value="F:voltage-gated chloride channel activity"/>
    <property type="evidence" value="ECO:0007669"/>
    <property type="project" value="TreeGrafter"/>
</dbReference>
<dbReference type="HOGENOM" id="CLU_039205_0_0_1"/>
<dbReference type="Gene3D" id="1.10.3080.10">
    <property type="entry name" value="Clc chloride channel"/>
    <property type="match status" value="2"/>
</dbReference>
<sequence>MSSKQGSRSLLGLPPDQDIPTSHSIFSDDDPLDIPSRAAQSPEGEEASQPSRKGLGRGIASESFDIASGLHVEDAKLDSMPEVKDFMTIDWTYYAEKDRERRIQGLRGGRRSAIFRVLLNIYDAMQSWLALTAVGFTCGALAAMVGTGSDWANDIKFGMCYGRGFWITRQMCCKDSADMLSCSNWKSWAQLLGASHASSEQVVSYVIYISIAVLQAGYAAWLCKVFAPYAVASGIGEIKVILSGFVIKKFLGGWTLLIKCVGLVLAVGSGLSIGKEGPFIHVSCCVANVMSRFFSKFATNEVRKRELLSASAAAGIAVAFGISLLSPKTMWRALFCATVAAMSLQRLNPQPSGKMVLFEITYHHKWRLFELIPFAFIGVIGGLVCLVVVMFEVTGGYEYVLPVMVGVLLSKWVADAFGKSSIYIELIHLKGYPHLDNKREYAFK</sequence>
<keyword evidence="12" id="KW-1185">Reference proteome</keyword>
<evidence type="ECO:0000256" key="8">
    <source>
        <dbReference type="SAM" id="MobiDB-lite"/>
    </source>
</evidence>
<feature type="transmembrane region" description="Helical" evidence="9">
    <location>
        <begin position="368"/>
        <end position="391"/>
    </location>
</feature>
<feature type="region of interest" description="Disordered" evidence="8">
    <location>
        <begin position="1"/>
        <end position="56"/>
    </location>
</feature>
<evidence type="ECO:0000313" key="10">
    <source>
        <dbReference type="EMBL" id="EKX35417.1"/>
    </source>
</evidence>
<dbReference type="AlphaFoldDB" id="L1IH62"/>
<evidence type="ECO:0000256" key="2">
    <source>
        <dbReference type="ARBA" id="ARBA00022448"/>
    </source>
</evidence>
<dbReference type="EMBL" id="JH993091">
    <property type="protein sequence ID" value="EKX35417.1"/>
    <property type="molecule type" value="Genomic_DNA"/>
</dbReference>
<organism evidence="10">
    <name type="scientific">Guillardia theta (strain CCMP2712)</name>
    <name type="common">Cryptophyte</name>
    <dbReference type="NCBI Taxonomy" id="905079"/>
    <lineage>
        <taxon>Eukaryota</taxon>
        <taxon>Cryptophyceae</taxon>
        <taxon>Pyrenomonadales</taxon>
        <taxon>Geminigeraceae</taxon>
        <taxon>Guillardia</taxon>
    </lineage>
</organism>
<keyword evidence="3 9" id="KW-0812">Transmembrane</keyword>
<dbReference type="SUPFAM" id="SSF81340">
    <property type="entry name" value="Clc chloride channel"/>
    <property type="match status" value="2"/>
</dbReference>
<evidence type="ECO:0000256" key="6">
    <source>
        <dbReference type="ARBA" id="ARBA00023136"/>
    </source>
</evidence>
<gene>
    <name evidence="10" type="ORF">GUITHDRAFT_118434</name>
</gene>
<evidence type="ECO:0000313" key="12">
    <source>
        <dbReference type="Proteomes" id="UP000011087"/>
    </source>
</evidence>
<dbReference type="PROSITE" id="PS00387">
    <property type="entry name" value="PPASE"/>
    <property type="match status" value="1"/>
</dbReference>
<dbReference type="PANTHER" id="PTHR45711">
    <property type="entry name" value="CHLORIDE CHANNEL PROTEIN"/>
    <property type="match status" value="1"/>
</dbReference>
<dbReference type="GO" id="GO:0005769">
    <property type="term" value="C:early endosome"/>
    <property type="evidence" value="ECO:0007669"/>
    <property type="project" value="TreeGrafter"/>
</dbReference>
<dbReference type="InterPro" id="IPR001807">
    <property type="entry name" value="ClC"/>
</dbReference>
<dbReference type="GO" id="GO:0005794">
    <property type="term" value="C:Golgi apparatus"/>
    <property type="evidence" value="ECO:0007669"/>
    <property type="project" value="TreeGrafter"/>
</dbReference>
<keyword evidence="6 9" id="KW-0472">Membrane</keyword>
<evidence type="ECO:0000256" key="4">
    <source>
        <dbReference type="ARBA" id="ARBA00022989"/>
    </source>
</evidence>
<dbReference type="InterPro" id="IPR014743">
    <property type="entry name" value="Cl-channel_core"/>
</dbReference>
<evidence type="ECO:0000256" key="5">
    <source>
        <dbReference type="ARBA" id="ARBA00023065"/>
    </source>
</evidence>
<evidence type="ECO:0000256" key="3">
    <source>
        <dbReference type="ARBA" id="ARBA00022692"/>
    </source>
</evidence>
<keyword evidence="4 9" id="KW-1133">Transmembrane helix</keyword>
<name>L1IH62_GUITC</name>
<keyword evidence="5" id="KW-0406">Ion transport</keyword>
<dbReference type="PaxDb" id="55529-EKX35417"/>
<evidence type="ECO:0000313" key="11">
    <source>
        <dbReference type="EnsemblProtists" id="EKX35417"/>
    </source>
</evidence>
<dbReference type="GO" id="GO:0005886">
    <property type="term" value="C:plasma membrane"/>
    <property type="evidence" value="ECO:0007669"/>
    <property type="project" value="TreeGrafter"/>
</dbReference>
<dbReference type="PRINTS" id="PR00762">
    <property type="entry name" value="CLCHANNEL"/>
</dbReference>
<evidence type="ECO:0000256" key="7">
    <source>
        <dbReference type="ARBA" id="ARBA00023214"/>
    </source>
</evidence>
<reference evidence="10 12" key="1">
    <citation type="journal article" date="2012" name="Nature">
        <title>Algal genomes reveal evolutionary mosaicism and the fate of nucleomorphs.</title>
        <authorList>
            <consortium name="DOE Joint Genome Institute"/>
            <person name="Curtis B.A."/>
            <person name="Tanifuji G."/>
            <person name="Burki F."/>
            <person name="Gruber A."/>
            <person name="Irimia M."/>
            <person name="Maruyama S."/>
            <person name="Arias M.C."/>
            <person name="Ball S.G."/>
            <person name="Gile G.H."/>
            <person name="Hirakawa Y."/>
            <person name="Hopkins J.F."/>
            <person name="Kuo A."/>
            <person name="Rensing S.A."/>
            <person name="Schmutz J."/>
            <person name="Symeonidi A."/>
            <person name="Elias M."/>
            <person name="Eveleigh R.J."/>
            <person name="Herman E.K."/>
            <person name="Klute M.J."/>
            <person name="Nakayama T."/>
            <person name="Obornik M."/>
            <person name="Reyes-Prieto A."/>
            <person name="Armbrust E.V."/>
            <person name="Aves S.J."/>
            <person name="Beiko R.G."/>
            <person name="Coutinho P."/>
            <person name="Dacks J.B."/>
            <person name="Durnford D.G."/>
            <person name="Fast N.M."/>
            <person name="Green B.R."/>
            <person name="Grisdale C.J."/>
            <person name="Hempel F."/>
            <person name="Henrissat B."/>
            <person name="Hoppner M.P."/>
            <person name="Ishida K."/>
            <person name="Kim E."/>
            <person name="Koreny L."/>
            <person name="Kroth P.G."/>
            <person name="Liu Y."/>
            <person name="Malik S.B."/>
            <person name="Maier U.G."/>
            <person name="McRose D."/>
            <person name="Mock T."/>
            <person name="Neilson J.A."/>
            <person name="Onodera N.T."/>
            <person name="Poole A.M."/>
            <person name="Pritham E.J."/>
            <person name="Richards T.A."/>
            <person name="Rocap G."/>
            <person name="Roy S.W."/>
            <person name="Sarai C."/>
            <person name="Schaack S."/>
            <person name="Shirato S."/>
            <person name="Slamovits C.H."/>
            <person name="Spencer D.F."/>
            <person name="Suzuki S."/>
            <person name="Worden A.Z."/>
            <person name="Zauner S."/>
            <person name="Barry K."/>
            <person name="Bell C."/>
            <person name="Bharti A.K."/>
            <person name="Crow J.A."/>
            <person name="Grimwood J."/>
            <person name="Kramer R."/>
            <person name="Lindquist E."/>
            <person name="Lucas S."/>
            <person name="Salamov A."/>
            <person name="McFadden G.I."/>
            <person name="Lane C.E."/>
            <person name="Keeling P.J."/>
            <person name="Gray M.W."/>
            <person name="Grigoriev I.V."/>
            <person name="Archibald J.M."/>
        </authorList>
    </citation>
    <scope>NUCLEOTIDE SEQUENCE</scope>
    <source>
        <strain evidence="10 12">CCMP2712</strain>
    </source>
</reference>
<dbReference type="STRING" id="905079.L1IH62"/>
<dbReference type="EnsemblProtists" id="EKX35417">
    <property type="protein sequence ID" value="EKX35417"/>
    <property type="gene ID" value="GUITHDRAFT_118434"/>
</dbReference>
<feature type="transmembrane region" description="Helical" evidence="9">
    <location>
        <begin position="254"/>
        <end position="273"/>
    </location>
</feature>
<protein>
    <recommendedName>
        <fullName evidence="13">Chloride channel protein</fullName>
    </recommendedName>
</protein>
<keyword evidence="2" id="KW-0813">Transport</keyword>
<evidence type="ECO:0000256" key="9">
    <source>
        <dbReference type="SAM" id="Phobius"/>
    </source>
</evidence>
<dbReference type="KEGG" id="gtt:GUITHDRAFT_118434"/>
<dbReference type="Pfam" id="PF00654">
    <property type="entry name" value="Voltage_CLC"/>
    <property type="match status" value="1"/>
</dbReference>
<dbReference type="eggNOG" id="KOG0475">
    <property type="taxonomic scope" value="Eukaryota"/>
</dbReference>
<comment type="subcellular location">
    <subcellularLocation>
        <location evidence="1">Membrane</location>
        <topology evidence="1">Multi-pass membrane protein</topology>
    </subcellularLocation>
</comment>
<reference evidence="12" key="2">
    <citation type="submission" date="2012-11" db="EMBL/GenBank/DDBJ databases">
        <authorList>
            <person name="Kuo A."/>
            <person name="Curtis B.A."/>
            <person name="Tanifuji G."/>
            <person name="Burki F."/>
            <person name="Gruber A."/>
            <person name="Irimia M."/>
            <person name="Maruyama S."/>
            <person name="Arias M.C."/>
            <person name="Ball S.G."/>
            <person name="Gile G.H."/>
            <person name="Hirakawa Y."/>
            <person name="Hopkins J.F."/>
            <person name="Rensing S.A."/>
            <person name="Schmutz J."/>
            <person name="Symeonidi A."/>
            <person name="Elias M."/>
            <person name="Eveleigh R.J."/>
            <person name="Herman E.K."/>
            <person name="Klute M.J."/>
            <person name="Nakayama T."/>
            <person name="Obornik M."/>
            <person name="Reyes-Prieto A."/>
            <person name="Armbrust E.V."/>
            <person name="Aves S.J."/>
            <person name="Beiko R.G."/>
            <person name="Coutinho P."/>
            <person name="Dacks J.B."/>
            <person name="Durnford D.G."/>
            <person name="Fast N.M."/>
            <person name="Green B.R."/>
            <person name="Grisdale C."/>
            <person name="Hempe F."/>
            <person name="Henrissat B."/>
            <person name="Hoppner M.P."/>
            <person name="Ishida K.-I."/>
            <person name="Kim E."/>
            <person name="Koreny L."/>
            <person name="Kroth P.G."/>
            <person name="Liu Y."/>
            <person name="Malik S.-B."/>
            <person name="Maier U.G."/>
            <person name="McRose D."/>
            <person name="Mock T."/>
            <person name="Neilson J.A."/>
            <person name="Onodera N.T."/>
            <person name="Poole A.M."/>
            <person name="Pritham E.J."/>
            <person name="Richards T.A."/>
            <person name="Rocap G."/>
            <person name="Roy S.W."/>
            <person name="Sarai C."/>
            <person name="Schaack S."/>
            <person name="Shirato S."/>
            <person name="Slamovits C.H."/>
            <person name="Spencer D.F."/>
            <person name="Suzuki S."/>
            <person name="Worden A.Z."/>
            <person name="Zauner S."/>
            <person name="Barry K."/>
            <person name="Bell C."/>
            <person name="Bharti A.K."/>
            <person name="Crow J.A."/>
            <person name="Grimwood J."/>
            <person name="Kramer R."/>
            <person name="Lindquist E."/>
            <person name="Lucas S."/>
            <person name="Salamov A."/>
            <person name="McFadden G.I."/>
            <person name="Lane C.E."/>
            <person name="Keeling P.J."/>
            <person name="Gray M.W."/>
            <person name="Grigoriev I.V."/>
            <person name="Archibald J.M."/>
        </authorList>
    </citation>
    <scope>NUCLEOTIDE SEQUENCE</scope>
    <source>
        <strain evidence="12">CCMP2712</strain>
    </source>
</reference>
<feature type="transmembrane region" description="Helical" evidence="9">
    <location>
        <begin position="307"/>
        <end position="324"/>
    </location>
</feature>
<dbReference type="RefSeq" id="XP_005822397.1">
    <property type="nucleotide sequence ID" value="XM_005822340.1"/>
</dbReference>
<feature type="transmembrane region" description="Helical" evidence="9">
    <location>
        <begin position="202"/>
        <end position="221"/>
    </location>
</feature>
<evidence type="ECO:0008006" key="13">
    <source>
        <dbReference type="Google" id="ProtNLM"/>
    </source>
</evidence>
<dbReference type="Proteomes" id="UP000011087">
    <property type="component" value="Unassembled WGS sequence"/>
</dbReference>
<dbReference type="PANTHER" id="PTHR45711:SF6">
    <property type="entry name" value="CHLORIDE CHANNEL PROTEIN"/>
    <property type="match status" value="1"/>
</dbReference>
<proteinExistence type="predicted"/>